<dbReference type="InterPro" id="IPR013847">
    <property type="entry name" value="POU"/>
</dbReference>
<evidence type="ECO:0000259" key="7">
    <source>
        <dbReference type="PROSITE" id="PS50071"/>
    </source>
</evidence>
<feature type="domain" description="Homeobox" evidence="7">
    <location>
        <begin position="36"/>
        <end position="96"/>
    </location>
</feature>
<dbReference type="GO" id="GO:0000981">
    <property type="term" value="F:DNA-binding transcription factor activity, RNA polymerase II-specific"/>
    <property type="evidence" value="ECO:0007669"/>
    <property type="project" value="InterPro"/>
</dbReference>
<dbReference type="InterPro" id="IPR001356">
    <property type="entry name" value="HD"/>
</dbReference>
<dbReference type="PROSITE" id="PS50071">
    <property type="entry name" value="HOMEOBOX_2"/>
    <property type="match status" value="1"/>
</dbReference>
<keyword evidence="9" id="KW-1185">Reference proteome</keyword>
<evidence type="ECO:0000256" key="1">
    <source>
        <dbReference type="ARBA" id="ARBA00004123"/>
    </source>
</evidence>
<evidence type="ECO:0000313" key="8">
    <source>
        <dbReference type="Ensembl" id="ENSCINP00000024918.2"/>
    </source>
</evidence>
<dbReference type="SUPFAM" id="SSF46689">
    <property type="entry name" value="Homeodomain-like"/>
    <property type="match status" value="1"/>
</dbReference>
<dbReference type="SMART" id="SM00389">
    <property type="entry name" value="HOX"/>
    <property type="match status" value="1"/>
</dbReference>
<reference evidence="9" key="1">
    <citation type="journal article" date="2002" name="Science">
        <title>The draft genome of Ciona intestinalis: insights into chordate and vertebrate origins.</title>
        <authorList>
            <person name="Dehal P."/>
            <person name="Satou Y."/>
            <person name="Campbell R.K."/>
            <person name="Chapman J."/>
            <person name="Degnan B."/>
            <person name="De Tomaso A."/>
            <person name="Davidson B."/>
            <person name="Di Gregorio A."/>
            <person name="Gelpke M."/>
            <person name="Goodstein D.M."/>
            <person name="Harafuji N."/>
            <person name="Hastings K.E."/>
            <person name="Ho I."/>
            <person name="Hotta K."/>
            <person name="Huang W."/>
            <person name="Kawashima T."/>
            <person name="Lemaire P."/>
            <person name="Martinez D."/>
            <person name="Meinertzhagen I.A."/>
            <person name="Necula S."/>
            <person name="Nonaka M."/>
            <person name="Putnam N."/>
            <person name="Rash S."/>
            <person name="Saiga H."/>
            <person name="Satake M."/>
            <person name="Terry A."/>
            <person name="Yamada L."/>
            <person name="Wang H.G."/>
            <person name="Awazu S."/>
            <person name="Azumi K."/>
            <person name="Boore J."/>
            <person name="Branno M."/>
            <person name="Chin-Bow S."/>
            <person name="DeSantis R."/>
            <person name="Doyle S."/>
            <person name="Francino P."/>
            <person name="Keys D.N."/>
            <person name="Haga S."/>
            <person name="Hayashi H."/>
            <person name="Hino K."/>
            <person name="Imai K.S."/>
            <person name="Inaba K."/>
            <person name="Kano S."/>
            <person name="Kobayashi K."/>
            <person name="Kobayashi M."/>
            <person name="Lee B.I."/>
            <person name="Makabe K.W."/>
            <person name="Manohar C."/>
            <person name="Matassi G."/>
            <person name="Medina M."/>
            <person name="Mochizuki Y."/>
            <person name="Mount S."/>
            <person name="Morishita T."/>
            <person name="Miura S."/>
            <person name="Nakayama A."/>
            <person name="Nishizaka S."/>
            <person name="Nomoto H."/>
            <person name="Ohta F."/>
            <person name="Oishi K."/>
            <person name="Rigoutsos I."/>
            <person name="Sano M."/>
            <person name="Sasaki A."/>
            <person name="Sasakura Y."/>
            <person name="Shoguchi E."/>
            <person name="Shin-i T."/>
            <person name="Spagnuolo A."/>
            <person name="Stainier D."/>
            <person name="Suzuki M.M."/>
            <person name="Tassy O."/>
            <person name="Takatori N."/>
            <person name="Tokuoka M."/>
            <person name="Yagi K."/>
            <person name="Yoshizaki F."/>
            <person name="Wada S."/>
            <person name="Zhang C."/>
            <person name="Hyatt P.D."/>
            <person name="Larimer F."/>
            <person name="Detter C."/>
            <person name="Doggett N."/>
            <person name="Glavina T."/>
            <person name="Hawkins T."/>
            <person name="Richardson P."/>
            <person name="Lucas S."/>
            <person name="Kohara Y."/>
            <person name="Levine M."/>
            <person name="Satoh N."/>
            <person name="Rokhsar D.S."/>
        </authorList>
    </citation>
    <scope>NUCLEOTIDE SEQUENCE [LARGE SCALE GENOMIC DNA]</scope>
</reference>
<dbReference type="PROSITE" id="PS00027">
    <property type="entry name" value="HOMEOBOX_1"/>
    <property type="match status" value="1"/>
</dbReference>
<evidence type="ECO:0000256" key="2">
    <source>
        <dbReference type="ARBA" id="ARBA00023125"/>
    </source>
</evidence>
<reference evidence="8" key="3">
    <citation type="submission" date="2025-08" db="UniProtKB">
        <authorList>
            <consortium name="Ensembl"/>
        </authorList>
    </citation>
    <scope>IDENTIFICATION</scope>
</reference>
<keyword evidence="3 5" id="KW-0371">Homeobox</keyword>
<dbReference type="HOGENOM" id="CLU_908980_0_0_1"/>
<dbReference type="GO" id="GO:0003677">
    <property type="term" value="F:DNA binding"/>
    <property type="evidence" value="ECO:0007669"/>
    <property type="project" value="UniProtKB-UniRule"/>
</dbReference>
<dbReference type="PANTHER" id="PTHR11636:SF81">
    <property type="entry name" value="POU DOMAIN, CLASS 2, TRANSCRIPTION FACTOR 3"/>
    <property type="match status" value="1"/>
</dbReference>
<accession>F6V1T3</accession>
<reference evidence="8" key="2">
    <citation type="journal article" date="2008" name="Genome Biol.">
        <title>Improved genome assembly and evidence-based global gene model set for the chordate Ciona intestinalis: new insight into intron and operon populations.</title>
        <authorList>
            <person name="Satou Y."/>
            <person name="Mineta K."/>
            <person name="Ogasawara M."/>
            <person name="Sasakura Y."/>
            <person name="Shoguchi E."/>
            <person name="Ueno K."/>
            <person name="Yamada L."/>
            <person name="Matsumoto J."/>
            <person name="Wasserscheid J."/>
            <person name="Dewar K."/>
            <person name="Wiley G.B."/>
            <person name="Macmil S.L."/>
            <person name="Roe B.A."/>
            <person name="Zeller R.W."/>
            <person name="Hastings K.E."/>
            <person name="Lemaire P."/>
            <person name="Lindquist E."/>
            <person name="Endo T."/>
            <person name="Hotta K."/>
            <person name="Inaba K."/>
        </authorList>
    </citation>
    <scope>NUCLEOTIDE SEQUENCE [LARGE SCALE GENOMIC DNA]</scope>
    <source>
        <strain evidence="8">wild type</strain>
    </source>
</reference>
<dbReference type="EMBL" id="EAAA01001926">
    <property type="status" value="NOT_ANNOTATED_CDS"/>
    <property type="molecule type" value="Genomic_DNA"/>
</dbReference>
<dbReference type="PRINTS" id="PR00028">
    <property type="entry name" value="POUDOMAIN"/>
</dbReference>
<dbReference type="OMA" id="RISMHEQ"/>
<dbReference type="Pfam" id="PF00046">
    <property type="entry name" value="Homeodomain"/>
    <property type="match status" value="1"/>
</dbReference>
<sequence length="315" mass="35312">MLERWLLDANNVLRESKDGQSVVIPTPIQLDPISISRKRKKRTSIDAKKRTTLDKQFERNPKPSSEDLQAIAEECKMEKEVVRVWFCNRRQKQKRISQHEQQEMSPPDSPRNMVVPTTSYSVPWQFPSNEDEPSTSNNIRRQPAKVNEISPIATVKSFTQPQIKQENHKSSMSSTPLPSLFPHQMLPSNPNQVSSTLLISSAAVTKSKEIFQAVSARDPKHNADTGLGAALPSHLLPQHTLDNMAYNPRLVQPNHSRLQSKQSITSVPIPATTVLNSLFSFGNSFPMSSNVQQARMPTNCVNTAFTMNSKSSSES</sequence>
<dbReference type="InterPro" id="IPR050255">
    <property type="entry name" value="POU_domain_TF"/>
</dbReference>
<dbReference type="Gene3D" id="1.10.10.60">
    <property type="entry name" value="Homeodomain-like"/>
    <property type="match status" value="1"/>
</dbReference>
<evidence type="ECO:0000313" key="9">
    <source>
        <dbReference type="Proteomes" id="UP000008144"/>
    </source>
</evidence>
<dbReference type="InterPro" id="IPR009057">
    <property type="entry name" value="Homeodomain-like_sf"/>
</dbReference>
<evidence type="ECO:0000256" key="4">
    <source>
        <dbReference type="ARBA" id="ARBA00023242"/>
    </source>
</evidence>
<dbReference type="Proteomes" id="UP000008144">
    <property type="component" value="Chromosome 4"/>
</dbReference>
<keyword evidence="4 5" id="KW-0539">Nucleus</keyword>
<proteinExistence type="predicted"/>
<dbReference type="CDD" id="cd00086">
    <property type="entry name" value="homeodomain"/>
    <property type="match status" value="1"/>
</dbReference>
<dbReference type="GeneTree" id="ENSGT00940000157627"/>
<evidence type="ECO:0000256" key="5">
    <source>
        <dbReference type="PROSITE-ProRule" id="PRU00108"/>
    </source>
</evidence>
<evidence type="ECO:0000256" key="3">
    <source>
        <dbReference type="ARBA" id="ARBA00023155"/>
    </source>
</evidence>
<comment type="subcellular location">
    <subcellularLocation>
        <location evidence="1 5 6">Nucleus</location>
    </subcellularLocation>
</comment>
<evidence type="ECO:0000256" key="6">
    <source>
        <dbReference type="RuleBase" id="RU000682"/>
    </source>
</evidence>
<dbReference type="PANTHER" id="PTHR11636">
    <property type="entry name" value="POU DOMAIN"/>
    <property type="match status" value="1"/>
</dbReference>
<keyword evidence="2 5" id="KW-0238">DNA-binding</keyword>
<organism evidence="8 9">
    <name type="scientific">Ciona intestinalis</name>
    <name type="common">Transparent sea squirt</name>
    <name type="synonym">Ascidia intestinalis</name>
    <dbReference type="NCBI Taxonomy" id="7719"/>
    <lineage>
        <taxon>Eukaryota</taxon>
        <taxon>Metazoa</taxon>
        <taxon>Chordata</taxon>
        <taxon>Tunicata</taxon>
        <taxon>Ascidiacea</taxon>
        <taxon>Phlebobranchia</taxon>
        <taxon>Cionidae</taxon>
        <taxon>Ciona</taxon>
    </lineage>
</organism>
<dbReference type="STRING" id="7719.ENSCINP00000024918"/>
<reference evidence="8" key="4">
    <citation type="submission" date="2025-09" db="UniProtKB">
        <authorList>
            <consortium name="Ensembl"/>
        </authorList>
    </citation>
    <scope>IDENTIFICATION</scope>
</reference>
<name>F6V1T3_CIOIN</name>
<feature type="DNA-binding region" description="Homeobox" evidence="5">
    <location>
        <begin position="38"/>
        <end position="97"/>
    </location>
</feature>
<protein>
    <recommendedName>
        <fullName evidence="7">Homeobox domain-containing protein</fullName>
    </recommendedName>
</protein>
<dbReference type="InterPro" id="IPR017970">
    <property type="entry name" value="Homeobox_CS"/>
</dbReference>
<dbReference type="Ensembl" id="ENSCINT00000025164.2">
    <property type="protein sequence ID" value="ENSCINP00000024918.2"/>
    <property type="gene ID" value="ENSCING00000013609.2"/>
</dbReference>
<dbReference type="InParanoid" id="F6V1T3"/>
<dbReference type="GO" id="GO:0005634">
    <property type="term" value="C:nucleus"/>
    <property type="evidence" value="ECO:0007669"/>
    <property type="project" value="UniProtKB-SubCell"/>
</dbReference>
<dbReference type="AlphaFoldDB" id="F6V1T3"/>